<evidence type="ECO:0000256" key="2">
    <source>
        <dbReference type="ARBA" id="ARBA00007708"/>
    </source>
</evidence>
<comment type="caution">
    <text evidence="5">The sequence shown here is derived from an EMBL/GenBank/DDBJ whole genome shotgun (WGS) entry which is preliminary data.</text>
</comment>
<dbReference type="PANTHER" id="PTHR45898:SF2">
    <property type="entry name" value="TOM1-LIKE PROTEIN 6"/>
    <property type="match status" value="1"/>
</dbReference>
<name>A0AAD3TNC6_NEPGR</name>
<evidence type="ECO:0000313" key="5">
    <source>
        <dbReference type="EMBL" id="GMH32162.1"/>
    </source>
</evidence>
<dbReference type="InterPro" id="IPR004152">
    <property type="entry name" value="GAT_dom"/>
</dbReference>
<dbReference type="InterPro" id="IPR038425">
    <property type="entry name" value="GAT_sf"/>
</dbReference>
<dbReference type="GO" id="GO:0016020">
    <property type="term" value="C:membrane"/>
    <property type="evidence" value="ECO:0007669"/>
    <property type="project" value="UniProtKB-SubCell"/>
</dbReference>
<comment type="subcellular location">
    <subcellularLocation>
        <location evidence="1">Membrane</location>
        <topology evidence="1">Peripheral membrane protein</topology>
    </subcellularLocation>
</comment>
<gene>
    <name evidence="5" type="ORF">Nepgr_034006</name>
</gene>
<evidence type="ECO:0000259" key="4">
    <source>
        <dbReference type="PROSITE" id="PS50909"/>
    </source>
</evidence>
<dbReference type="Proteomes" id="UP001279734">
    <property type="component" value="Unassembled WGS sequence"/>
</dbReference>
<dbReference type="AlphaFoldDB" id="A0AAD3TNC6"/>
<dbReference type="GO" id="GO:0043328">
    <property type="term" value="P:protein transport to vacuole involved in ubiquitin-dependent protein catabolic process via the multivesicular body sorting pathway"/>
    <property type="evidence" value="ECO:0007669"/>
    <property type="project" value="InterPro"/>
</dbReference>
<evidence type="ECO:0000256" key="1">
    <source>
        <dbReference type="ARBA" id="ARBA00004170"/>
    </source>
</evidence>
<dbReference type="Pfam" id="PF03127">
    <property type="entry name" value="GAT"/>
    <property type="match status" value="1"/>
</dbReference>
<organism evidence="5 6">
    <name type="scientific">Nepenthes gracilis</name>
    <name type="common">Slender pitcher plant</name>
    <dbReference type="NCBI Taxonomy" id="150966"/>
    <lineage>
        <taxon>Eukaryota</taxon>
        <taxon>Viridiplantae</taxon>
        <taxon>Streptophyta</taxon>
        <taxon>Embryophyta</taxon>
        <taxon>Tracheophyta</taxon>
        <taxon>Spermatophyta</taxon>
        <taxon>Magnoliopsida</taxon>
        <taxon>eudicotyledons</taxon>
        <taxon>Gunneridae</taxon>
        <taxon>Pentapetalae</taxon>
        <taxon>Caryophyllales</taxon>
        <taxon>Nepenthaceae</taxon>
        <taxon>Nepenthes</taxon>
    </lineage>
</organism>
<sequence>MQASVGMPINALRRLDETTASEVESSSIESMRNVMDLLANMLQAIDPKNHMAVKDKVIVDLIDRCRANQTKLMQMLTTTVDEGLLALGLELNDALQCALDKHDAIRFVLSVGHAWML</sequence>
<keyword evidence="3" id="KW-0472">Membrane</keyword>
<evidence type="ECO:0000313" key="6">
    <source>
        <dbReference type="Proteomes" id="UP001279734"/>
    </source>
</evidence>
<dbReference type="EMBL" id="BSYO01000156">
    <property type="protein sequence ID" value="GMH32162.1"/>
    <property type="molecule type" value="Genomic_DNA"/>
</dbReference>
<dbReference type="SUPFAM" id="SSF89009">
    <property type="entry name" value="GAT-like domain"/>
    <property type="match status" value="1"/>
</dbReference>
<evidence type="ECO:0000256" key="3">
    <source>
        <dbReference type="ARBA" id="ARBA00023136"/>
    </source>
</evidence>
<comment type="similarity">
    <text evidence="2">Belongs to the TOM1 family.</text>
</comment>
<dbReference type="PANTHER" id="PTHR45898">
    <property type="entry name" value="TOM1-LIKE PROTEIN"/>
    <property type="match status" value="1"/>
</dbReference>
<reference evidence="5" key="1">
    <citation type="submission" date="2023-05" db="EMBL/GenBank/DDBJ databases">
        <title>Nepenthes gracilis genome sequencing.</title>
        <authorList>
            <person name="Fukushima K."/>
        </authorList>
    </citation>
    <scope>NUCLEOTIDE SEQUENCE</scope>
    <source>
        <strain evidence="5">SING2019-196</strain>
    </source>
</reference>
<dbReference type="GO" id="GO:0005737">
    <property type="term" value="C:cytoplasm"/>
    <property type="evidence" value="ECO:0007669"/>
    <property type="project" value="UniProtKB-ARBA"/>
</dbReference>
<accession>A0AAD3TNC6</accession>
<dbReference type="GO" id="GO:0035091">
    <property type="term" value="F:phosphatidylinositol binding"/>
    <property type="evidence" value="ECO:0007669"/>
    <property type="project" value="InterPro"/>
</dbReference>
<keyword evidence="6" id="KW-1185">Reference proteome</keyword>
<dbReference type="GO" id="GO:0043130">
    <property type="term" value="F:ubiquitin binding"/>
    <property type="evidence" value="ECO:0007669"/>
    <property type="project" value="InterPro"/>
</dbReference>
<feature type="domain" description="GAT" evidence="4">
    <location>
        <begin position="1"/>
        <end position="107"/>
    </location>
</feature>
<dbReference type="PROSITE" id="PS50909">
    <property type="entry name" value="GAT"/>
    <property type="match status" value="1"/>
</dbReference>
<proteinExistence type="inferred from homology"/>
<dbReference type="InterPro" id="IPR044836">
    <property type="entry name" value="TOL_plant"/>
</dbReference>
<protein>
    <recommendedName>
        <fullName evidence="4">GAT domain-containing protein</fullName>
    </recommendedName>
</protein>
<dbReference type="Gene3D" id="1.20.58.160">
    <property type="match status" value="1"/>
</dbReference>